<dbReference type="Proteomes" id="UP000216352">
    <property type="component" value="Unassembled WGS sequence"/>
</dbReference>
<dbReference type="PANTHER" id="PTHR22901">
    <property type="entry name" value="SIALATE O-ACETYLESTERASE"/>
    <property type="match status" value="1"/>
</dbReference>
<name>A0A261FTY3_9BIFI</name>
<evidence type="ECO:0000256" key="1">
    <source>
        <dbReference type="ARBA" id="ARBA00022801"/>
    </source>
</evidence>
<organism evidence="3 4">
    <name type="scientific">Bifidobacterium lemurum</name>
    <dbReference type="NCBI Taxonomy" id="1603886"/>
    <lineage>
        <taxon>Bacteria</taxon>
        <taxon>Bacillati</taxon>
        <taxon>Actinomycetota</taxon>
        <taxon>Actinomycetes</taxon>
        <taxon>Bifidobacteriales</taxon>
        <taxon>Bifidobacteriaceae</taxon>
        <taxon>Bifidobacterium</taxon>
    </lineage>
</organism>
<feature type="domain" description="Sialate O-acetylesterase" evidence="2">
    <location>
        <begin position="400"/>
        <end position="510"/>
    </location>
</feature>
<evidence type="ECO:0000313" key="4">
    <source>
        <dbReference type="Proteomes" id="UP000216352"/>
    </source>
</evidence>
<dbReference type="InterPro" id="IPR005181">
    <property type="entry name" value="SASA"/>
</dbReference>
<dbReference type="GO" id="GO:0005975">
    <property type="term" value="P:carbohydrate metabolic process"/>
    <property type="evidence" value="ECO:0007669"/>
    <property type="project" value="TreeGrafter"/>
</dbReference>
<sequence length="650" mass="72481">MANPIAPCTTPVISQPYKEVGGMELVLAKLFGDGCVLQSDMPVTIWGWGVPGSEVVVEVQHRRSSALVDATGAWQVVVEPLMAGGPFELSASDGEGGSLRRTCYVGEVFLCGGQSNMELPMSWVSREYPEEFSKPDDPLLRQYKVSPRYDFQGPVVDHEEGSWSGVDADHLGGFSAVAYFFGRALRRHLGVPVGLMNVSLGGSPIESWMDRETLSSFPSALEVLNPYLGDGVAEAKSASSLARIRRWHDALELRAKPEDELSWHDIELPNAFDCVGLSDWNGVLELRKTIHLRRDQAGMPAMLRLGTMADADETWMNGRRLGGHDNRYELRDYRIDENVLREGTNEIRVRLTCEHGSGRVTPGKRLELRVDGECVDLSGAWRYAVATQADTECPYEDFVRWKPTGLYNAMLSVCTRYALRAVLWYQGESNTGDGASEYRRMLTAMIGLWRRRWNQDRLPFLIVQLPNIDIDCVEDGGWPVVREAQWQVSCDVDDVATVVALDVGERNDLHPVRKRPIGEQLCDAALQLVYGEDVGCSQPCLTDVCVEGDDVVLSFANRHISQKKAGGASFGPITLSTVDGRSPGEFSFHWDDGLDVPTEARIDGCHIRLRRPNRRPDEIRYAWRNNPERGLLCNERGSLLTPLRVAFPRD</sequence>
<dbReference type="Gene3D" id="3.40.50.1110">
    <property type="entry name" value="SGNH hydrolase"/>
    <property type="match status" value="2"/>
</dbReference>
<reference evidence="3 4" key="1">
    <citation type="journal article" date="2017" name="BMC Genomics">
        <title>Comparative genomic and phylogenomic analyses of the Bifidobacteriaceae family.</title>
        <authorList>
            <person name="Lugli G.A."/>
            <person name="Milani C."/>
            <person name="Turroni F."/>
            <person name="Duranti S."/>
            <person name="Mancabelli L."/>
            <person name="Mangifesta M."/>
            <person name="Ferrario C."/>
            <person name="Modesto M."/>
            <person name="Mattarelli P."/>
            <person name="Jiri K."/>
            <person name="van Sinderen D."/>
            <person name="Ventura M."/>
        </authorList>
    </citation>
    <scope>NUCLEOTIDE SEQUENCE [LARGE SCALE GENOMIC DNA]</scope>
    <source>
        <strain evidence="3 4">DSM 28807</strain>
    </source>
</reference>
<proteinExistence type="predicted"/>
<dbReference type="InterPro" id="IPR039329">
    <property type="entry name" value="SIAE"/>
</dbReference>
<accession>A0A261FTY3</accession>
<dbReference type="PANTHER" id="PTHR22901:SF0">
    <property type="entry name" value="SIALATE O-ACETYLESTERASE"/>
    <property type="match status" value="1"/>
</dbReference>
<dbReference type="GO" id="GO:0001681">
    <property type="term" value="F:sialate O-acetylesterase activity"/>
    <property type="evidence" value="ECO:0007669"/>
    <property type="project" value="InterPro"/>
</dbReference>
<keyword evidence="4" id="KW-1185">Reference proteome</keyword>
<dbReference type="STRING" id="1603886.GCA_001895165_01263"/>
<keyword evidence="1" id="KW-0378">Hydrolase</keyword>
<evidence type="ECO:0000313" key="3">
    <source>
        <dbReference type="EMBL" id="OZG62642.1"/>
    </source>
</evidence>
<dbReference type="Gene3D" id="2.60.120.260">
    <property type="entry name" value="Galactose-binding domain-like"/>
    <property type="match status" value="1"/>
</dbReference>
<gene>
    <name evidence="3" type="ORF">BLEM_0559</name>
</gene>
<dbReference type="AlphaFoldDB" id="A0A261FTY3"/>
<dbReference type="SUPFAM" id="SSF49785">
    <property type="entry name" value="Galactose-binding domain-like"/>
    <property type="match status" value="1"/>
</dbReference>
<evidence type="ECO:0000259" key="2">
    <source>
        <dbReference type="Pfam" id="PF03629"/>
    </source>
</evidence>
<dbReference type="EMBL" id="MWWX01000004">
    <property type="protein sequence ID" value="OZG62642.1"/>
    <property type="molecule type" value="Genomic_DNA"/>
</dbReference>
<dbReference type="InterPro" id="IPR008979">
    <property type="entry name" value="Galactose-bd-like_sf"/>
</dbReference>
<protein>
    <submittedName>
        <fullName evidence="3">9-O-acetylesterase</fullName>
    </submittedName>
</protein>
<dbReference type="InterPro" id="IPR036514">
    <property type="entry name" value="SGNH_hydro_sf"/>
</dbReference>
<dbReference type="Pfam" id="PF03629">
    <property type="entry name" value="SASA"/>
    <property type="match status" value="1"/>
</dbReference>
<comment type="caution">
    <text evidence="3">The sequence shown here is derived from an EMBL/GenBank/DDBJ whole genome shotgun (WGS) entry which is preliminary data.</text>
</comment>
<dbReference type="SUPFAM" id="SSF52266">
    <property type="entry name" value="SGNH hydrolase"/>
    <property type="match status" value="1"/>
</dbReference>